<proteinExistence type="predicted"/>
<dbReference type="EMBL" id="SZYD01000013">
    <property type="protein sequence ID" value="KAD4385919.1"/>
    <property type="molecule type" value="Genomic_DNA"/>
</dbReference>
<dbReference type="AlphaFoldDB" id="A0A5N6N6L0"/>
<sequence length="111" mass="12279">MVRFSRVHGYGSLTGRFAAHRFGQGSAMRVRDNTHRFACMDGSQPLGSRDLDLQTMGSWTLKVRQLLFAQLHKVRLGEGSANPAFPEPASVQPHLLRTSSIAGDFHGRVKC</sequence>
<keyword evidence="2" id="KW-1185">Reference proteome</keyword>
<reference evidence="1 2" key="1">
    <citation type="submission" date="2019-05" db="EMBL/GenBank/DDBJ databases">
        <title>Mikania micrantha, genome provides insights into the molecular mechanism of rapid growth.</title>
        <authorList>
            <person name="Liu B."/>
        </authorList>
    </citation>
    <scope>NUCLEOTIDE SEQUENCE [LARGE SCALE GENOMIC DNA]</scope>
    <source>
        <strain evidence="1">NLD-2019</strain>
        <tissue evidence="1">Leaf</tissue>
    </source>
</reference>
<evidence type="ECO:0000313" key="1">
    <source>
        <dbReference type="EMBL" id="KAD4385919.1"/>
    </source>
</evidence>
<evidence type="ECO:0000313" key="2">
    <source>
        <dbReference type="Proteomes" id="UP000326396"/>
    </source>
</evidence>
<organism evidence="1 2">
    <name type="scientific">Mikania micrantha</name>
    <name type="common">bitter vine</name>
    <dbReference type="NCBI Taxonomy" id="192012"/>
    <lineage>
        <taxon>Eukaryota</taxon>
        <taxon>Viridiplantae</taxon>
        <taxon>Streptophyta</taxon>
        <taxon>Embryophyta</taxon>
        <taxon>Tracheophyta</taxon>
        <taxon>Spermatophyta</taxon>
        <taxon>Magnoliopsida</taxon>
        <taxon>eudicotyledons</taxon>
        <taxon>Gunneridae</taxon>
        <taxon>Pentapetalae</taxon>
        <taxon>asterids</taxon>
        <taxon>campanulids</taxon>
        <taxon>Asterales</taxon>
        <taxon>Asteraceae</taxon>
        <taxon>Asteroideae</taxon>
        <taxon>Heliantheae alliance</taxon>
        <taxon>Eupatorieae</taxon>
        <taxon>Mikania</taxon>
    </lineage>
</organism>
<accession>A0A5N6N6L0</accession>
<dbReference type="Proteomes" id="UP000326396">
    <property type="component" value="Linkage Group LG3"/>
</dbReference>
<comment type="caution">
    <text evidence="1">The sequence shown here is derived from an EMBL/GenBank/DDBJ whole genome shotgun (WGS) entry which is preliminary data.</text>
</comment>
<name>A0A5N6N6L0_9ASTR</name>
<protein>
    <submittedName>
        <fullName evidence="1">Uncharacterized protein</fullName>
    </submittedName>
</protein>
<gene>
    <name evidence="1" type="ORF">E3N88_26088</name>
</gene>